<comment type="similarity">
    <text evidence="1">Belongs to the GMC oxidoreductase family.</text>
</comment>
<keyword evidence="2" id="KW-0274">FAD</keyword>
<evidence type="ECO:0000313" key="6">
    <source>
        <dbReference type="Proteomes" id="UP001172102"/>
    </source>
</evidence>
<reference evidence="5" key="1">
    <citation type="submission" date="2023-06" db="EMBL/GenBank/DDBJ databases">
        <title>Genome-scale phylogeny and comparative genomics of the fungal order Sordariales.</title>
        <authorList>
            <consortium name="Lawrence Berkeley National Laboratory"/>
            <person name="Hensen N."/>
            <person name="Bonometti L."/>
            <person name="Westerberg I."/>
            <person name="Brannstrom I.O."/>
            <person name="Guillou S."/>
            <person name="Cros-Aarteil S."/>
            <person name="Calhoun S."/>
            <person name="Haridas S."/>
            <person name="Kuo A."/>
            <person name="Mondo S."/>
            <person name="Pangilinan J."/>
            <person name="Riley R."/>
            <person name="Labutti K."/>
            <person name="Andreopoulos B."/>
            <person name="Lipzen A."/>
            <person name="Chen C."/>
            <person name="Yanf M."/>
            <person name="Daum C."/>
            <person name="Ng V."/>
            <person name="Clum A."/>
            <person name="Steindorff A."/>
            <person name="Ohm R."/>
            <person name="Martin F."/>
            <person name="Silar P."/>
            <person name="Natvig D."/>
            <person name="Lalanne C."/>
            <person name="Gautier V."/>
            <person name="Ament-Velasquez S.L."/>
            <person name="Kruys A."/>
            <person name="Hutchinson M.I."/>
            <person name="Powell A.J."/>
            <person name="Barry K."/>
            <person name="Miller A.N."/>
            <person name="Grigoriev I.V."/>
            <person name="Debuchy R."/>
            <person name="Gladieux P."/>
            <person name="Thoren M.H."/>
            <person name="Johannesson H."/>
        </authorList>
    </citation>
    <scope>NUCLEOTIDE SEQUENCE</scope>
    <source>
        <strain evidence="5">SMH4607-1</strain>
    </source>
</reference>
<dbReference type="GO" id="GO:0016614">
    <property type="term" value="F:oxidoreductase activity, acting on CH-OH group of donors"/>
    <property type="evidence" value="ECO:0007669"/>
    <property type="project" value="InterPro"/>
</dbReference>
<keyword evidence="3" id="KW-0732">Signal</keyword>
<dbReference type="Proteomes" id="UP001172102">
    <property type="component" value="Unassembled WGS sequence"/>
</dbReference>
<dbReference type="Gene3D" id="3.30.560.10">
    <property type="entry name" value="Glucose Oxidase, domain 3"/>
    <property type="match status" value="1"/>
</dbReference>
<evidence type="ECO:0000256" key="2">
    <source>
        <dbReference type="PIRSR" id="PIRSR000137-2"/>
    </source>
</evidence>
<evidence type="ECO:0000256" key="1">
    <source>
        <dbReference type="ARBA" id="ARBA00010790"/>
    </source>
</evidence>
<dbReference type="Pfam" id="PF05199">
    <property type="entry name" value="GMC_oxred_C"/>
    <property type="match status" value="1"/>
</dbReference>
<dbReference type="AlphaFoldDB" id="A0AA40A3L4"/>
<feature type="binding site" evidence="2">
    <location>
        <position position="111"/>
    </location>
    <ligand>
        <name>FAD</name>
        <dbReference type="ChEBI" id="CHEBI:57692"/>
    </ligand>
</feature>
<dbReference type="InterPro" id="IPR007867">
    <property type="entry name" value="GMC_OxRtase_C"/>
</dbReference>
<feature type="domain" description="Glucose-methanol-choline oxidoreductase N-terminal" evidence="4">
    <location>
        <begin position="301"/>
        <end position="315"/>
    </location>
</feature>
<evidence type="ECO:0000259" key="4">
    <source>
        <dbReference type="PROSITE" id="PS00624"/>
    </source>
</evidence>
<dbReference type="InterPro" id="IPR036188">
    <property type="entry name" value="FAD/NAD-bd_sf"/>
</dbReference>
<proteinExistence type="inferred from homology"/>
<dbReference type="Pfam" id="PF00732">
    <property type="entry name" value="GMC_oxred_N"/>
    <property type="match status" value="1"/>
</dbReference>
<keyword evidence="6" id="KW-1185">Reference proteome</keyword>
<feature type="signal peptide" evidence="3">
    <location>
        <begin position="1"/>
        <end position="24"/>
    </location>
</feature>
<comment type="caution">
    <text evidence="5">The sequence shown here is derived from an EMBL/GenBank/DDBJ whole genome shotgun (WGS) entry which is preliminary data.</text>
</comment>
<dbReference type="Gene3D" id="3.50.50.60">
    <property type="entry name" value="FAD/NAD(P)-binding domain"/>
    <property type="match status" value="1"/>
</dbReference>
<dbReference type="PROSITE" id="PS00624">
    <property type="entry name" value="GMC_OXRED_2"/>
    <property type="match status" value="1"/>
</dbReference>
<dbReference type="SUPFAM" id="SSF51905">
    <property type="entry name" value="FAD/NAD(P)-binding domain"/>
    <property type="match status" value="1"/>
</dbReference>
<sequence>MRSACRAAAAVLLVATLGGGFVAAHDGQNDGDTFDYIVVGAGISGLVVANRLTEDRRTTVLVIERGYFDDKPEAIVPFFANGLDVSVLIPVPSAPNEKLNNSTSDVAVAAVVGGGSVVNGMGYNRGSKADYDGWEALGNPGWGWKGLLPYFKKSTTFTPPTPQAAAQWNITWDSSAYDGGPLRTHIPSFQYPDIAAFWDAFRHESGVVTPPGSNTGLGTGAYWNPSTIDARDMTRSTARKAYYDPVNATRSNLHLLTGQTATEILFGSDKPLTAKGVRIVSRLDNRVRNVYARKEVILAAGAVQTPQLLQVSGIGPAAVLNAAGIRVKKDLPSVGANFQDHATTLMIFGLSNQSFPNPDTIFSNATYNATVWEEYLTNKTGPIAAASATTVLYFSRPQLDTPAAAAAAVASLLAQDPATYLPPIYAQTPSLLRGFRAQRAILAAQLNASNSAVVAHPFTGGGVTPSPLLKPLSRGTVTLDPADPHGLPVVQFNTLMNPVDGANVVAIVRRVRALWASPQLAHLGPVEFAPGAQFQTDAEILGALAGNQGIFWPSLAHPAGTCAMMPEADGGCVSHRLRVYGVAGLRVVDASVLPLIPGAALQATVYAVAEKAADLIRG</sequence>
<comment type="cofactor">
    <cofactor evidence="2">
        <name>FAD</name>
        <dbReference type="ChEBI" id="CHEBI:57692"/>
    </cofactor>
</comment>
<dbReference type="PANTHER" id="PTHR11552">
    <property type="entry name" value="GLUCOSE-METHANOL-CHOLINE GMC OXIDOREDUCTASE"/>
    <property type="match status" value="1"/>
</dbReference>
<feature type="chain" id="PRO_5041242732" description="Glucose-methanol-choline oxidoreductase N-terminal domain-containing protein" evidence="3">
    <location>
        <begin position="25"/>
        <end position="618"/>
    </location>
</feature>
<evidence type="ECO:0000313" key="5">
    <source>
        <dbReference type="EMBL" id="KAK0708631.1"/>
    </source>
</evidence>
<name>A0AA40A3L4_9PEZI</name>
<dbReference type="GO" id="GO:0044550">
    <property type="term" value="P:secondary metabolite biosynthetic process"/>
    <property type="evidence" value="ECO:0007669"/>
    <property type="project" value="TreeGrafter"/>
</dbReference>
<organism evidence="5 6">
    <name type="scientific">Lasiosphaeris hirsuta</name>
    <dbReference type="NCBI Taxonomy" id="260670"/>
    <lineage>
        <taxon>Eukaryota</taxon>
        <taxon>Fungi</taxon>
        <taxon>Dikarya</taxon>
        <taxon>Ascomycota</taxon>
        <taxon>Pezizomycotina</taxon>
        <taxon>Sordariomycetes</taxon>
        <taxon>Sordariomycetidae</taxon>
        <taxon>Sordariales</taxon>
        <taxon>Lasiosphaeriaceae</taxon>
        <taxon>Lasiosphaeris</taxon>
    </lineage>
</organism>
<accession>A0AA40A3L4</accession>
<keyword evidence="2" id="KW-0285">Flavoprotein</keyword>
<dbReference type="InterPro" id="IPR012132">
    <property type="entry name" value="GMC_OxRdtase"/>
</dbReference>
<dbReference type="PANTHER" id="PTHR11552:SF115">
    <property type="entry name" value="DEHYDROGENASE XPTC-RELATED"/>
    <property type="match status" value="1"/>
</dbReference>
<dbReference type="PIRSF" id="PIRSF000137">
    <property type="entry name" value="Alcohol_oxidase"/>
    <property type="match status" value="1"/>
</dbReference>
<dbReference type="EMBL" id="JAUKUA010000006">
    <property type="protein sequence ID" value="KAK0708631.1"/>
    <property type="molecule type" value="Genomic_DNA"/>
</dbReference>
<dbReference type="SUPFAM" id="SSF54373">
    <property type="entry name" value="FAD-linked reductases, C-terminal domain"/>
    <property type="match status" value="1"/>
</dbReference>
<protein>
    <recommendedName>
        <fullName evidence="4">Glucose-methanol-choline oxidoreductase N-terminal domain-containing protein</fullName>
    </recommendedName>
</protein>
<dbReference type="InterPro" id="IPR000172">
    <property type="entry name" value="GMC_OxRdtase_N"/>
</dbReference>
<evidence type="ECO:0000256" key="3">
    <source>
        <dbReference type="SAM" id="SignalP"/>
    </source>
</evidence>
<gene>
    <name evidence="5" type="ORF">B0H67DRAFT_544486</name>
</gene>
<dbReference type="GO" id="GO:0050660">
    <property type="term" value="F:flavin adenine dinucleotide binding"/>
    <property type="evidence" value="ECO:0007669"/>
    <property type="project" value="InterPro"/>
</dbReference>